<protein>
    <recommendedName>
        <fullName evidence="8">Peptidase S9 prolyl oligopeptidase catalytic domain-containing protein</fullName>
    </recommendedName>
</protein>
<dbReference type="InterPro" id="IPR050955">
    <property type="entry name" value="Plant_Biomass_Hydrol_Est"/>
</dbReference>
<feature type="chain" id="PRO_5021740434" description="Peptidase S9 prolyl oligopeptidase catalytic domain-containing protein" evidence="2">
    <location>
        <begin position="26"/>
        <end position="560"/>
    </location>
</feature>
<proteinExistence type="predicted"/>
<evidence type="ECO:0000313" key="7">
    <source>
        <dbReference type="Proteomes" id="UP000317638"/>
    </source>
</evidence>
<feature type="domain" description="Bacterial Ig-like" evidence="3">
    <location>
        <begin position="401"/>
        <end position="465"/>
    </location>
</feature>
<dbReference type="PANTHER" id="PTHR43037">
    <property type="entry name" value="UNNAMED PRODUCT-RELATED"/>
    <property type="match status" value="1"/>
</dbReference>
<evidence type="ECO:0008006" key="8">
    <source>
        <dbReference type="Google" id="ProtNLM"/>
    </source>
</evidence>
<dbReference type="Gene3D" id="2.60.40.2180">
    <property type="match status" value="1"/>
</dbReference>
<organism evidence="6 7">
    <name type="scientific">Tessaracoccus rhinocerotis</name>
    <dbReference type="NCBI Taxonomy" id="1689449"/>
    <lineage>
        <taxon>Bacteria</taxon>
        <taxon>Bacillati</taxon>
        <taxon>Actinomycetota</taxon>
        <taxon>Actinomycetes</taxon>
        <taxon>Propionibacteriales</taxon>
        <taxon>Propionibacteriaceae</taxon>
        <taxon>Tessaracoccus</taxon>
    </lineage>
</organism>
<dbReference type="AlphaFoldDB" id="A0A553K693"/>
<dbReference type="Proteomes" id="UP000317638">
    <property type="component" value="Unassembled WGS sequence"/>
</dbReference>
<dbReference type="InterPro" id="IPR054470">
    <property type="entry name" value="FIMAH_dom"/>
</dbReference>
<name>A0A553K693_9ACTN</name>
<dbReference type="Pfam" id="PF07532">
    <property type="entry name" value="Big_4"/>
    <property type="match status" value="1"/>
</dbReference>
<comment type="caution">
    <text evidence="6">The sequence shown here is derived from an EMBL/GenBank/DDBJ whole genome shotgun (WGS) entry which is preliminary data.</text>
</comment>
<keyword evidence="7" id="KW-1185">Reference proteome</keyword>
<dbReference type="Gene3D" id="3.40.50.1820">
    <property type="entry name" value="alpha/beta hydrolase"/>
    <property type="match status" value="1"/>
</dbReference>
<evidence type="ECO:0000259" key="5">
    <source>
        <dbReference type="Pfam" id="PF22888"/>
    </source>
</evidence>
<dbReference type="InterPro" id="IPR011081">
    <property type="entry name" value="Big_4"/>
</dbReference>
<evidence type="ECO:0000259" key="3">
    <source>
        <dbReference type="Pfam" id="PF07532"/>
    </source>
</evidence>
<dbReference type="Pfam" id="PF22888">
    <property type="entry name" value="FIMAH"/>
    <property type="match status" value="1"/>
</dbReference>
<dbReference type="EMBL" id="VKKG01000001">
    <property type="protein sequence ID" value="TRY20229.1"/>
    <property type="molecule type" value="Genomic_DNA"/>
</dbReference>
<dbReference type="SUPFAM" id="SSF53474">
    <property type="entry name" value="alpha/beta-Hydrolases"/>
    <property type="match status" value="1"/>
</dbReference>
<dbReference type="InterPro" id="IPR041172">
    <property type="entry name" value="EstA_Ig-like_N"/>
</dbReference>
<feature type="domain" description="FIMAH" evidence="5">
    <location>
        <begin position="484"/>
        <end position="553"/>
    </location>
</feature>
<evidence type="ECO:0000256" key="2">
    <source>
        <dbReference type="SAM" id="SignalP"/>
    </source>
</evidence>
<feature type="signal peptide" evidence="2">
    <location>
        <begin position="1"/>
        <end position="25"/>
    </location>
</feature>
<dbReference type="InterPro" id="IPR029058">
    <property type="entry name" value="AB_hydrolase_fold"/>
</dbReference>
<accession>A0A553K693</accession>
<gene>
    <name evidence="6" type="ORF">FOJ82_05040</name>
</gene>
<sequence>MIRKRLGIFSLIGALLAINLSVVSAAGEEGTTLPFILRNENFAFEERVAAVIIDAGQVIEDPSLSPEDFDVHVVSTRMVDPDVVVYDGPREVTGVYTSEVEDWGFPADSGQYIVLDFQHVGWGDGGTTIDSGFYLEAQYTVTYKGDPIATVDGSTITPTGFEQTGVVSPVLDQYEYATSPEGMDYAYFLNDEIDEPLPLVVYFHGGGQGGDNYNPARFSNGGTVWANPDKQAEFPTHVLVPRTPGFQTDVAAVKNVIDGWIAEGKVDPNRIYMTGYSMGSSSTWAFVSAYPEYVAAAIYGAGTGPSNAALVDAVDHMPLWEWVDADDFAYNGVINRYNTWGEYLNDYKLTILPEVTLHDYPYNGWTFDGHSSWLVAYNEYVDDERGTVFDWFFSISKIRGIEDVALDTVSGVAPALPATVTVDVNHNATGVVSEERSVVWDAIDPALYGNDGPGVFTVEGTIDGVVEKAVATVSVEYRNRIGDLNDLVSDLDLNKGNQKALEVKLANAERFLERGDTHQAGNMLGAFINQVEAFSGKKLSEAQAAELIFAAEETTRSITG</sequence>
<evidence type="ECO:0000259" key="4">
    <source>
        <dbReference type="Pfam" id="PF18435"/>
    </source>
</evidence>
<dbReference type="OrthoDB" id="9767239at2"/>
<evidence type="ECO:0000256" key="1">
    <source>
        <dbReference type="ARBA" id="ARBA00022729"/>
    </source>
</evidence>
<reference evidence="6 7" key="1">
    <citation type="submission" date="2019-07" db="EMBL/GenBank/DDBJ databases">
        <authorList>
            <person name="Zhou L.-Y."/>
        </authorList>
    </citation>
    <scope>NUCLEOTIDE SEQUENCE [LARGE SCALE GENOMIC DNA]</scope>
    <source>
        <strain evidence="6 7">YIM 101269</strain>
    </source>
</reference>
<feature type="domain" description="Esterase Ig-like N-terminal" evidence="4">
    <location>
        <begin position="40"/>
        <end position="154"/>
    </location>
</feature>
<dbReference type="PANTHER" id="PTHR43037:SF1">
    <property type="entry name" value="BLL1128 PROTEIN"/>
    <property type="match status" value="1"/>
</dbReference>
<dbReference type="Pfam" id="PF18435">
    <property type="entry name" value="EstA_Ig_like"/>
    <property type="match status" value="1"/>
</dbReference>
<evidence type="ECO:0000313" key="6">
    <source>
        <dbReference type="EMBL" id="TRY20229.1"/>
    </source>
</evidence>
<keyword evidence="1 2" id="KW-0732">Signal</keyword>